<keyword evidence="12" id="KW-0146">Chitin degradation</keyword>
<evidence type="ECO:0000256" key="21">
    <source>
        <dbReference type="ARBA" id="ARBA00048494"/>
    </source>
</evidence>
<evidence type="ECO:0000256" key="15">
    <source>
        <dbReference type="ARBA" id="ARBA00023277"/>
    </source>
</evidence>
<keyword evidence="8" id="KW-0336">GPI-anchor</keyword>
<keyword evidence="13" id="KW-0472">Membrane</keyword>
<keyword evidence="18" id="KW-0961">Cell wall biogenesis/degradation</keyword>
<keyword evidence="5" id="KW-1003">Cell membrane</keyword>
<dbReference type="GO" id="GO:0006032">
    <property type="term" value="P:chitin catabolic process"/>
    <property type="evidence" value="ECO:0007669"/>
    <property type="project" value="UniProtKB-KW"/>
</dbReference>
<feature type="region of interest" description="Disordered" evidence="22">
    <location>
        <begin position="376"/>
        <end position="395"/>
    </location>
</feature>
<keyword evidence="14" id="KW-0325">Glycoprotein</keyword>
<dbReference type="SUPFAM" id="SSF88713">
    <property type="entry name" value="Glycoside hydrolase/deacetylase"/>
    <property type="match status" value="1"/>
</dbReference>
<keyword evidence="7" id="KW-0964">Secreted</keyword>
<dbReference type="Gene3D" id="3.20.20.370">
    <property type="entry name" value="Glycoside hydrolase/deacetylase"/>
    <property type="match status" value="1"/>
</dbReference>
<evidence type="ECO:0000256" key="1">
    <source>
        <dbReference type="ARBA" id="ARBA00001941"/>
    </source>
</evidence>
<dbReference type="InterPro" id="IPR002509">
    <property type="entry name" value="NODB_dom"/>
</dbReference>
<comment type="subcellular location">
    <subcellularLocation>
        <location evidence="3">Cell membrane</location>
        <topology evidence="3">Lipid-anchor</topology>
        <topology evidence="3">GPI-anchor</topology>
    </subcellularLocation>
    <subcellularLocation>
        <location evidence="2">Secreted</location>
        <location evidence="2">Cell wall</location>
    </subcellularLocation>
</comment>
<evidence type="ECO:0000256" key="3">
    <source>
        <dbReference type="ARBA" id="ARBA00004609"/>
    </source>
</evidence>
<keyword evidence="11" id="KW-0378">Hydrolase</keyword>
<dbReference type="GO" id="GO:0000272">
    <property type="term" value="P:polysaccharide catabolic process"/>
    <property type="evidence" value="ECO:0007669"/>
    <property type="project" value="UniProtKB-KW"/>
</dbReference>
<evidence type="ECO:0000256" key="6">
    <source>
        <dbReference type="ARBA" id="ARBA00022512"/>
    </source>
</evidence>
<evidence type="ECO:0000256" key="11">
    <source>
        <dbReference type="ARBA" id="ARBA00022801"/>
    </source>
</evidence>
<evidence type="ECO:0000259" key="24">
    <source>
        <dbReference type="PROSITE" id="PS51677"/>
    </source>
</evidence>
<dbReference type="GO" id="GO:0098552">
    <property type="term" value="C:side of membrane"/>
    <property type="evidence" value="ECO:0007669"/>
    <property type="project" value="UniProtKB-KW"/>
</dbReference>
<evidence type="ECO:0000256" key="2">
    <source>
        <dbReference type="ARBA" id="ARBA00004191"/>
    </source>
</evidence>
<comment type="caution">
    <text evidence="25">The sequence shown here is derived from an EMBL/GenBank/DDBJ whole genome shotgun (WGS) entry which is preliminary data.</text>
</comment>
<dbReference type="PANTHER" id="PTHR10587:SF98">
    <property type="entry name" value="CHITIN DEACETYLASE"/>
    <property type="match status" value="1"/>
</dbReference>
<dbReference type="OrthoDB" id="407355at2759"/>
<evidence type="ECO:0000256" key="23">
    <source>
        <dbReference type="SAM" id="SignalP"/>
    </source>
</evidence>
<keyword evidence="26" id="KW-1185">Reference proteome</keyword>
<organism evidence="25 26">
    <name type="scientific">Hesseltinella vesiculosa</name>
    <dbReference type="NCBI Taxonomy" id="101127"/>
    <lineage>
        <taxon>Eukaryota</taxon>
        <taxon>Fungi</taxon>
        <taxon>Fungi incertae sedis</taxon>
        <taxon>Mucoromycota</taxon>
        <taxon>Mucoromycotina</taxon>
        <taxon>Mucoromycetes</taxon>
        <taxon>Mucorales</taxon>
        <taxon>Cunninghamellaceae</taxon>
        <taxon>Hesseltinella</taxon>
    </lineage>
</organism>
<evidence type="ECO:0000313" key="26">
    <source>
        <dbReference type="Proteomes" id="UP000242146"/>
    </source>
</evidence>
<keyword evidence="19" id="KW-0624">Polysaccharide degradation</keyword>
<evidence type="ECO:0000256" key="7">
    <source>
        <dbReference type="ARBA" id="ARBA00022525"/>
    </source>
</evidence>
<evidence type="ECO:0000256" key="13">
    <source>
        <dbReference type="ARBA" id="ARBA00023136"/>
    </source>
</evidence>
<evidence type="ECO:0000256" key="20">
    <source>
        <dbReference type="ARBA" id="ARBA00024056"/>
    </source>
</evidence>
<evidence type="ECO:0000256" key="9">
    <source>
        <dbReference type="ARBA" id="ARBA00022723"/>
    </source>
</evidence>
<dbReference type="CDD" id="cd10952">
    <property type="entry name" value="CE4_MrCDA_like"/>
    <property type="match status" value="1"/>
</dbReference>
<dbReference type="Pfam" id="PF01522">
    <property type="entry name" value="Polysacc_deac_1"/>
    <property type="match status" value="1"/>
</dbReference>
<dbReference type="GO" id="GO:0004099">
    <property type="term" value="F:chitin deacetylase activity"/>
    <property type="evidence" value="ECO:0007669"/>
    <property type="project" value="UniProtKB-EC"/>
</dbReference>
<keyword evidence="17" id="KW-0449">Lipoprotein</keyword>
<protein>
    <recommendedName>
        <fullName evidence="20">chitin deacetylase</fullName>
        <ecNumber evidence="20">3.5.1.41</ecNumber>
    </recommendedName>
</protein>
<evidence type="ECO:0000256" key="16">
    <source>
        <dbReference type="ARBA" id="ARBA00023285"/>
    </source>
</evidence>
<dbReference type="GO" id="GO:0009272">
    <property type="term" value="P:fungal-type cell wall biogenesis"/>
    <property type="evidence" value="ECO:0007669"/>
    <property type="project" value="UniProtKB-ARBA"/>
</dbReference>
<dbReference type="GO" id="GO:0071555">
    <property type="term" value="P:cell wall organization"/>
    <property type="evidence" value="ECO:0007669"/>
    <property type="project" value="UniProtKB-KW"/>
</dbReference>
<evidence type="ECO:0000256" key="22">
    <source>
        <dbReference type="SAM" id="MobiDB-lite"/>
    </source>
</evidence>
<gene>
    <name evidence="25" type="ORF">DM01DRAFT_1383600</name>
</gene>
<dbReference type="FunFam" id="3.20.20.370:FF:000004">
    <property type="entry name" value="Related to Chitin deacetylase"/>
    <property type="match status" value="1"/>
</dbReference>
<proteinExistence type="inferred from homology"/>
<comment type="catalytic activity">
    <reaction evidence="21">
        <text>[(1-&gt;4)-N-acetyl-beta-D-glucosaminyl](n) + n H2O = chitosan + n acetate</text>
        <dbReference type="Rhea" id="RHEA:10464"/>
        <dbReference type="Rhea" id="RHEA-COMP:9593"/>
        <dbReference type="Rhea" id="RHEA-COMP:9597"/>
        <dbReference type="ChEBI" id="CHEBI:15377"/>
        <dbReference type="ChEBI" id="CHEBI:17029"/>
        <dbReference type="ChEBI" id="CHEBI:30089"/>
        <dbReference type="ChEBI" id="CHEBI:57704"/>
        <dbReference type="EC" id="3.5.1.41"/>
    </reaction>
    <physiologicalReaction direction="left-to-right" evidence="21">
        <dbReference type="Rhea" id="RHEA:10465"/>
    </physiologicalReaction>
</comment>
<evidence type="ECO:0000313" key="25">
    <source>
        <dbReference type="EMBL" id="ORX53585.1"/>
    </source>
</evidence>
<dbReference type="InterPro" id="IPR011330">
    <property type="entry name" value="Glyco_hydro/deAcase_b/a-brl"/>
</dbReference>
<dbReference type="STRING" id="101127.A0A1X2GGX6"/>
<dbReference type="InterPro" id="IPR050248">
    <property type="entry name" value="Polysacc_deacetylase_ArnD"/>
</dbReference>
<evidence type="ECO:0000256" key="5">
    <source>
        <dbReference type="ARBA" id="ARBA00022475"/>
    </source>
</evidence>
<dbReference type="AlphaFoldDB" id="A0A1X2GGX6"/>
<keyword evidence="15" id="KW-0119">Carbohydrate metabolism</keyword>
<feature type="signal peptide" evidence="23">
    <location>
        <begin position="1"/>
        <end position="20"/>
    </location>
</feature>
<dbReference type="GO" id="GO:0046872">
    <property type="term" value="F:metal ion binding"/>
    <property type="evidence" value="ECO:0007669"/>
    <property type="project" value="UniProtKB-KW"/>
</dbReference>
<sequence>MFNSVTVAVALVQGIQLATAAYYDSFKSGVNPLNISIPSIPQTTSYDLATECTSYVPDPSLFNFTASEWPTVWQTATSNGINSSAEFTTLYNSIAWANAPNIPVRTLNTDGSMNTAGYDVVNDPNCWWTVSGCTVPKLADVNKDIYQCPEPATWGLTYDDGPNCSHNAFYDFLQEKNLKASMFYIGSNVMDWPYGAMRGVRDGHHIASHTWSHQYMTTLTNQELLAEFYYTQKAIHLATGVTPRYWRAPYGDVDDRVRWIASQLNMTCVLWDYDTNDWAVGEGETLQQVQTAYSNFIQMGTNGTMASSGNIVLTHEINNTTMQLAIDNLPNVLSNYKHVTNVATCQNITYPYFEQTISFPSFSQYLASNSSAGNASTATGGAAGSSPTTSATSTTSGALSLTSQVNAGLMVLMAMVAIAVN</sequence>
<evidence type="ECO:0000256" key="10">
    <source>
        <dbReference type="ARBA" id="ARBA00022729"/>
    </source>
</evidence>
<keyword evidence="6" id="KW-0134">Cell wall</keyword>
<accession>A0A1X2GGX6</accession>
<evidence type="ECO:0000256" key="8">
    <source>
        <dbReference type="ARBA" id="ARBA00022622"/>
    </source>
</evidence>
<feature type="chain" id="PRO_5013163065" description="chitin deacetylase" evidence="23">
    <location>
        <begin position="21"/>
        <end position="421"/>
    </location>
</feature>
<dbReference type="PROSITE" id="PS51677">
    <property type="entry name" value="NODB"/>
    <property type="match status" value="1"/>
</dbReference>
<evidence type="ECO:0000256" key="17">
    <source>
        <dbReference type="ARBA" id="ARBA00023288"/>
    </source>
</evidence>
<evidence type="ECO:0000256" key="14">
    <source>
        <dbReference type="ARBA" id="ARBA00023180"/>
    </source>
</evidence>
<dbReference type="Proteomes" id="UP000242146">
    <property type="component" value="Unassembled WGS sequence"/>
</dbReference>
<comment type="similarity">
    <text evidence="4">Belongs to the polysaccharide deacetylase family.</text>
</comment>
<evidence type="ECO:0000256" key="19">
    <source>
        <dbReference type="ARBA" id="ARBA00023326"/>
    </source>
</evidence>
<keyword evidence="10 23" id="KW-0732">Signal</keyword>
<evidence type="ECO:0000256" key="18">
    <source>
        <dbReference type="ARBA" id="ARBA00023316"/>
    </source>
</evidence>
<dbReference type="PANTHER" id="PTHR10587">
    <property type="entry name" value="GLYCOSYL TRANSFERASE-RELATED"/>
    <property type="match status" value="1"/>
</dbReference>
<keyword evidence="9" id="KW-0479">Metal-binding</keyword>
<feature type="domain" description="NodB homology" evidence="24">
    <location>
        <begin position="152"/>
        <end position="345"/>
    </location>
</feature>
<dbReference type="EMBL" id="MCGT01000015">
    <property type="protein sequence ID" value="ORX53585.1"/>
    <property type="molecule type" value="Genomic_DNA"/>
</dbReference>
<dbReference type="EC" id="3.5.1.41" evidence="20"/>
<evidence type="ECO:0000256" key="4">
    <source>
        <dbReference type="ARBA" id="ARBA00010973"/>
    </source>
</evidence>
<comment type="cofactor">
    <cofactor evidence="1">
        <name>Co(2+)</name>
        <dbReference type="ChEBI" id="CHEBI:48828"/>
    </cofactor>
</comment>
<reference evidence="25 26" key="1">
    <citation type="submission" date="2016-07" db="EMBL/GenBank/DDBJ databases">
        <title>Pervasive Adenine N6-methylation of Active Genes in Fungi.</title>
        <authorList>
            <consortium name="DOE Joint Genome Institute"/>
            <person name="Mondo S.J."/>
            <person name="Dannebaum R.O."/>
            <person name="Kuo R.C."/>
            <person name="Labutti K."/>
            <person name="Haridas S."/>
            <person name="Kuo A."/>
            <person name="Salamov A."/>
            <person name="Ahrendt S.R."/>
            <person name="Lipzen A."/>
            <person name="Sullivan W."/>
            <person name="Andreopoulos W.B."/>
            <person name="Clum A."/>
            <person name="Lindquist E."/>
            <person name="Daum C."/>
            <person name="Ramamoorthy G.K."/>
            <person name="Gryganskyi A."/>
            <person name="Culley D."/>
            <person name="Magnuson J.K."/>
            <person name="James T.Y."/>
            <person name="O'Malley M.A."/>
            <person name="Stajich J.E."/>
            <person name="Spatafora J.W."/>
            <person name="Visel A."/>
            <person name="Grigoriev I.V."/>
        </authorList>
    </citation>
    <scope>NUCLEOTIDE SEQUENCE [LARGE SCALE GENOMIC DNA]</scope>
    <source>
        <strain evidence="25 26">NRRL 3301</strain>
    </source>
</reference>
<keyword evidence="16" id="KW-0170">Cobalt</keyword>
<evidence type="ECO:0000256" key="12">
    <source>
        <dbReference type="ARBA" id="ARBA00023024"/>
    </source>
</evidence>
<name>A0A1X2GGX6_9FUNG</name>
<dbReference type="GO" id="GO:0005886">
    <property type="term" value="C:plasma membrane"/>
    <property type="evidence" value="ECO:0007669"/>
    <property type="project" value="UniProtKB-SubCell"/>
</dbReference>